<evidence type="ECO:0008006" key="3">
    <source>
        <dbReference type="Google" id="ProtNLM"/>
    </source>
</evidence>
<dbReference type="AlphaFoldDB" id="A0AAQ3L6R3"/>
<evidence type="ECO:0000313" key="1">
    <source>
        <dbReference type="EMBL" id="WOO40355.1"/>
    </source>
</evidence>
<organism evidence="1 2">
    <name type="scientific">Rubellicoccus peritrichatus</name>
    <dbReference type="NCBI Taxonomy" id="3080537"/>
    <lineage>
        <taxon>Bacteria</taxon>
        <taxon>Pseudomonadati</taxon>
        <taxon>Verrucomicrobiota</taxon>
        <taxon>Opitutia</taxon>
        <taxon>Puniceicoccales</taxon>
        <taxon>Cerasicoccaceae</taxon>
        <taxon>Rubellicoccus</taxon>
    </lineage>
</organism>
<dbReference type="Gene3D" id="3.20.20.80">
    <property type="entry name" value="Glycosidases"/>
    <property type="match status" value="1"/>
</dbReference>
<dbReference type="EMBL" id="CP136920">
    <property type="protein sequence ID" value="WOO40355.1"/>
    <property type="molecule type" value="Genomic_DNA"/>
</dbReference>
<reference evidence="1 2" key="1">
    <citation type="submission" date="2023-10" db="EMBL/GenBank/DDBJ databases">
        <title>Rubellicoccus peritrichatus gen. nov., sp. nov., isolated from an algae of coral reef tank.</title>
        <authorList>
            <person name="Luo J."/>
        </authorList>
    </citation>
    <scope>NUCLEOTIDE SEQUENCE [LARGE SCALE GENOMIC DNA]</scope>
    <source>
        <strain evidence="1 2">CR14</strain>
    </source>
</reference>
<dbReference type="SUPFAM" id="SSF51445">
    <property type="entry name" value="(Trans)glycosidases"/>
    <property type="match status" value="1"/>
</dbReference>
<evidence type="ECO:0000313" key="2">
    <source>
        <dbReference type="Proteomes" id="UP001304300"/>
    </source>
</evidence>
<dbReference type="RefSeq" id="WP_317832555.1">
    <property type="nucleotide sequence ID" value="NZ_CP136920.1"/>
</dbReference>
<accession>A0AAQ3L6R3</accession>
<protein>
    <recommendedName>
        <fullName evidence="3">Glycosyl hydrolase family 67</fullName>
    </recommendedName>
</protein>
<proteinExistence type="predicted"/>
<dbReference type="KEGG" id="puo:RZN69_17185"/>
<name>A0AAQ3L6R3_9BACT</name>
<dbReference type="InterPro" id="IPR017853">
    <property type="entry name" value="GH"/>
</dbReference>
<dbReference type="Proteomes" id="UP001304300">
    <property type="component" value="Chromosome"/>
</dbReference>
<sequence>MDLYLIDAISPFFIGNARRKTNWSKIPFDHIRPDKPEADELWASIEAGMEVFAEKVADVGYNAVSLDDVAHLAQSDHYEIEIQDQIHLYQKRYRPIIDILQKRGLKIYVTMDVLSYTSALLKNVGTSTRSVTAFIKELLTDFFKTFPEVKGVIMRIGESDGLDVHNEFRSQLILKRAKQVNRLLKETLPVFEEQDRELIFRTWTVGAYGIGDLMWHRSRFIKIFQDIDSPAITISMKYGESDFFRYLPLNSHFFRLNLPTIVELQARREYEGSGEFPSFIGEDYSQYAQELRKAPRLRGISVWCQTGGWTPFCRLTYIEKEGIWNEINAAVALQVFRDQVSPEAALRNFAQSHNIPNIDDFVNLMQKSEMVVKRLLYIPDIAKQKFFFRRVRIPPLLSVYWNNIFINHSLKKILMHLTKNPKACVRDGYAALEEIELMHAHAEKCKLPVDDIEFMYDTFSILAIAREYYYQTFDRSIRNRLKAAKKSYKNKYPKSLRPRYRIKMNFDPFPIKRRTLGWVSYVALRRQRGYRIIDRLLILHFLSTVYWVIRKRKPNIIPKFARKSAMGIDTVFR</sequence>
<keyword evidence="2" id="KW-1185">Reference proteome</keyword>
<gene>
    <name evidence="1" type="ORF">RZN69_17185</name>
</gene>